<name>A0A6A7BA25_9PLEO</name>
<dbReference type="OrthoDB" id="3731753at2759"/>
<dbReference type="EMBL" id="MU006303">
    <property type="protein sequence ID" value="KAF2851265.1"/>
    <property type="molecule type" value="Genomic_DNA"/>
</dbReference>
<feature type="compositionally biased region" description="Low complexity" evidence="1">
    <location>
        <begin position="161"/>
        <end position="176"/>
    </location>
</feature>
<feature type="compositionally biased region" description="Basic residues" evidence="1">
    <location>
        <begin position="130"/>
        <end position="139"/>
    </location>
</feature>
<feature type="region of interest" description="Disordered" evidence="1">
    <location>
        <begin position="1"/>
        <end position="69"/>
    </location>
</feature>
<organism evidence="2 3">
    <name type="scientific">Plenodomus tracheiphilus IPT5</name>
    <dbReference type="NCBI Taxonomy" id="1408161"/>
    <lineage>
        <taxon>Eukaryota</taxon>
        <taxon>Fungi</taxon>
        <taxon>Dikarya</taxon>
        <taxon>Ascomycota</taxon>
        <taxon>Pezizomycotina</taxon>
        <taxon>Dothideomycetes</taxon>
        <taxon>Pleosporomycetidae</taxon>
        <taxon>Pleosporales</taxon>
        <taxon>Pleosporineae</taxon>
        <taxon>Leptosphaeriaceae</taxon>
        <taxon>Plenodomus</taxon>
    </lineage>
</organism>
<protein>
    <submittedName>
        <fullName evidence="2">Uncharacterized protein</fullName>
    </submittedName>
</protein>
<keyword evidence="3" id="KW-1185">Reference proteome</keyword>
<feature type="compositionally biased region" description="Basic and acidic residues" evidence="1">
    <location>
        <begin position="31"/>
        <end position="52"/>
    </location>
</feature>
<evidence type="ECO:0000313" key="3">
    <source>
        <dbReference type="Proteomes" id="UP000799423"/>
    </source>
</evidence>
<feature type="compositionally biased region" description="Polar residues" evidence="1">
    <location>
        <begin position="57"/>
        <end position="69"/>
    </location>
</feature>
<sequence length="300" mass="34359">MSTNFLTVNDYERQPSHHRSRSSGYIDDVEYGERRDRRERERQMKRYHDSKYHRYSASPTSPHQRSTSDYLGIPGFEAMIQKHHSTENITRDRDDLQRGYSLKEFRPSPSTYDTDLTNKPILSSRSVVPHARHTQRQKRPAITVEIHQNDPPPFNSPAGLTPRRSPSASPHSPTAQPQLQYQYATLQNRLAQIGSTCTTYAEVEAANPPDLTFAKIAEQVDGFAFDLHVWAQTVCLDGMAKIDSQKRHVVEATARNLDRLLFKAKELGDACARAKPRDLKFAGWPQFDEEKMFEEEGDDG</sequence>
<reference evidence="2" key="1">
    <citation type="submission" date="2020-01" db="EMBL/GenBank/DDBJ databases">
        <authorList>
            <consortium name="DOE Joint Genome Institute"/>
            <person name="Haridas S."/>
            <person name="Albert R."/>
            <person name="Binder M."/>
            <person name="Bloem J."/>
            <person name="Labutti K."/>
            <person name="Salamov A."/>
            <person name="Andreopoulos B."/>
            <person name="Baker S.E."/>
            <person name="Barry K."/>
            <person name="Bills G."/>
            <person name="Bluhm B.H."/>
            <person name="Cannon C."/>
            <person name="Castanera R."/>
            <person name="Culley D.E."/>
            <person name="Daum C."/>
            <person name="Ezra D."/>
            <person name="Gonzalez J.B."/>
            <person name="Henrissat B."/>
            <person name="Kuo A."/>
            <person name="Liang C."/>
            <person name="Lipzen A."/>
            <person name="Lutzoni F."/>
            <person name="Magnuson J."/>
            <person name="Mondo S."/>
            <person name="Nolan M."/>
            <person name="Ohm R."/>
            <person name="Pangilinan J."/>
            <person name="Park H.-J."/>
            <person name="Ramirez L."/>
            <person name="Alfaro M."/>
            <person name="Sun H."/>
            <person name="Tritt A."/>
            <person name="Yoshinaga Y."/>
            <person name="Zwiers L.-H."/>
            <person name="Turgeon B.G."/>
            <person name="Goodwin S.B."/>
            <person name="Spatafora J.W."/>
            <person name="Crous P.W."/>
            <person name="Grigoriev I.V."/>
        </authorList>
    </citation>
    <scope>NUCLEOTIDE SEQUENCE</scope>
    <source>
        <strain evidence="2">IPT5</strain>
    </source>
</reference>
<proteinExistence type="predicted"/>
<dbReference type="AlphaFoldDB" id="A0A6A7BA25"/>
<dbReference type="Proteomes" id="UP000799423">
    <property type="component" value="Unassembled WGS sequence"/>
</dbReference>
<gene>
    <name evidence="2" type="ORF">T440DRAFT_71936</name>
</gene>
<evidence type="ECO:0000256" key="1">
    <source>
        <dbReference type="SAM" id="MobiDB-lite"/>
    </source>
</evidence>
<accession>A0A6A7BA25</accession>
<evidence type="ECO:0000313" key="2">
    <source>
        <dbReference type="EMBL" id="KAF2851265.1"/>
    </source>
</evidence>
<feature type="region of interest" description="Disordered" evidence="1">
    <location>
        <begin position="125"/>
        <end position="176"/>
    </location>
</feature>